<gene>
    <name evidence="3" type="ordered locus">Q7C_1839</name>
</gene>
<dbReference type="AlphaFoldDB" id="I1YJ87"/>
<dbReference type="GO" id="GO:0015562">
    <property type="term" value="F:efflux transmembrane transporter activity"/>
    <property type="evidence" value="ECO:0007669"/>
    <property type="project" value="InterPro"/>
</dbReference>
<dbReference type="RefSeq" id="WP_014704400.1">
    <property type="nucleotide sequence ID" value="NC_017856.1"/>
</dbReference>
<dbReference type="SUPFAM" id="SSF56954">
    <property type="entry name" value="Outer membrane efflux proteins (OEP)"/>
    <property type="match status" value="1"/>
</dbReference>
<keyword evidence="2" id="KW-0472">Membrane</keyword>
<sequence length="469" mass="52051" precursor="true">MITLRTWFTTTLFAFSVSACSLIPEYQQPENPSPLPARQDASTDLNATDIGWRDFYQDATLQNLIDQSLSNNRNLQATALMVQQLREQYRIRRAEQLPMLDGEGGYTRQRFSPGANEFGQSGIFEQYSVGVGIAAWEIDFFGRLESLKQAALSDYLAQEATLKSTQLTLVAEVADAYLSWQASLAQLKLSESTREAREESYALITRRYEGGLSSELALRQAETALHEARIAVAQYQQQANQNFTLLELLVGQPLDQDDYPVNWQTTGLLRSLPDNLASDSLLQRPDVQAAELSIQANNASIGAARAAFFPRISLTSSLGLAADTPGGLLEGSNRTWQIAPQFNIPLLDWGVNEANLEIAELQKELSVVRYQEVIQVAFKEVYDELQARETLEDQLTAQQDLTEATARSLELAEKRFDAGVDSYLEVLDAQRSLIDAELAEIATNLARLRNQLTLYKALGGGLLAETISP</sequence>
<evidence type="ECO:0000313" key="4">
    <source>
        <dbReference type="Proteomes" id="UP000009145"/>
    </source>
</evidence>
<evidence type="ECO:0000256" key="1">
    <source>
        <dbReference type="ARBA" id="ARBA00007613"/>
    </source>
</evidence>
<organism evidence="3 4">
    <name type="scientific">Methylophaga frappieri (strain ATCC BAA-2434 / DSM 25690 / JAM7)</name>
    <dbReference type="NCBI Taxonomy" id="754477"/>
    <lineage>
        <taxon>Bacteria</taxon>
        <taxon>Pseudomonadati</taxon>
        <taxon>Pseudomonadota</taxon>
        <taxon>Gammaproteobacteria</taxon>
        <taxon>Thiotrichales</taxon>
        <taxon>Piscirickettsiaceae</taxon>
        <taxon>Methylophaga</taxon>
    </lineage>
</organism>
<dbReference type="eggNOG" id="COG1538">
    <property type="taxonomic scope" value="Bacteria"/>
</dbReference>
<protein>
    <submittedName>
        <fullName evidence="3">RND efflux system, outer membrane lipoprotein CmeC</fullName>
    </submittedName>
</protein>
<dbReference type="HOGENOM" id="CLU_012817_13_3_6"/>
<feature type="signal peptide" evidence="2">
    <location>
        <begin position="1"/>
        <end position="19"/>
    </location>
</feature>
<evidence type="ECO:0000256" key="2">
    <source>
        <dbReference type="RuleBase" id="RU362097"/>
    </source>
</evidence>
<dbReference type="InterPro" id="IPR010131">
    <property type="entry name" value="MdtP/NodT-like"/>
</dbReference>
<dbReference type="PANTHER" id="PTHR30203:SF32">
    <property type="entry name" value="CATION EFFLUX SYSTEM PROTEIN CUSC"/>
    <property type="match status" value="1"/>
</dbReference>
<dbReference type="PROSITE" id="PS51257">
    <property type="entry name" value="PROKAR_LIPOPROTEIN"/>
    <property type="match status" value="1"/>
</dbReference>
<reference evidence="3 4" key="1">
    <citation type="journal article" date="2012" name="J. Bacteriol.">
        <title>Complete genome sequences of Methylophaga sp. strain JAM1 and Methylophaga sp. strain JAM7.</title>
        <authorList>
            <person name="Villeneuve C."/>
            <person name="Martineau C."/>
            <person name="Mauffrey F."/>
            <person name="Villemur R."/>
        </authorList>
    </citation>
    <scope>NUCLEOTIDE SEQUENCE [LARGE SCALE GENOMIC DNA]</scope>
    <source>
        <strain evidence="3 4">JAM7</strain>
    </source>
</reference>
<dbReference type="GO" id="GO:0009279">
    <property type="term" value="C:cell outer membrane"/>
    <property type="evidence" value="ECO:0007669"/>
    <property type="project" value="UniProtKB-SubCell"/>
</dbReference>
<keyword evidence="2 3" id="KW-0449">Lipoprotein</keyword>
<keyword evidence="2" id="KW-0564">Palmitate</keyword>
<dbReference type="Proteomes" id="UP000009145">
    <property type="component" value="Chromosome"/>
</dbReference>
<keyword evidence="2" id="KW-0812">Transmembrane</keyword>
<dbReference type="PANTHER" id="PTHR30203">
    <property type="entry name" value="OUTER MEMBRANE CATION EFFLUX PROTEIN"/>
    <property type="match status" value="1"/>
</dbReference>
<feature type="chain" id="PRO_5001439838" evidence="2">
    <location>
        <begin position="20"/>
        <end position="469"/>
    </location>
</feature>
<dbReference type="InterPro" id="IPR003423">
    <property type="entry name" value="OMP_efflux"/>
</dbReference>
<dbReference type="PATRIC" id="fig|754477.3.peg.1810"/>
<comment type="similarity">
    <text evidence="1 2">Belongs to the outer membrane factor (OMF) (TC 1.B.17) family.</text>
</comment>
<keyword evidence="2" id="KW-0732">Signal</keyword>
<proteinExistence type="inferred from homology"/>
<dbReference type="Gene3D" id="1.20.1600.10">
    <property type="entry name" value="Outer membrane efflux proteins (OEP)"/>
    <property type="match status" value="1"/>
</dbReference>
<comment type="subcellular location">
    <subcellularLocation>
        <location evidence="2">Cell outer membrane</location>
        <topology evidence="2">Lipid-anchor</topology>
    </subcellularLocation>
</comment>
<dbReference type="Gene3D" id="2.20.200.10">
    <property type="entry name" value="Outer membrane efflux proteins (OEP)"/>
    <property type="match status" value="1"/>
</dbReference>
<name>I1YJ87_METFJ</name>
<keyword evidence="4" id="KW-1185">Reference proteome</keyword>
<accession>I1YJ87</accession>
<evidence type="ECO:0000313" key="3">
    <source>
        <dbReference type="EMBL" id="AFJ02980.1"/>
    </source>
</evidence>
<keyword evidence="2" id="KW-1134">Transmembrane beta strand</keyword>
<dbReference type="NCBIfam" id="TIGR01845">
    <property type="entry name" value="outer_NodT"/>
    <property type="match status" value="1"/>
</dbReference>
<dbReference type="Pfam" id="PF02321">
    <property type="entry name" value="OEP"/>
    <property type="match status" value="2"/>
</dbReference>
<dbReference type="EMBL" id="CP003380">
    <property type="protein sequence ID" value="AFJ02980.1"/>
    <property type="molecule type" value="Genomic_DNA"/>
</dbReference>
<dbReference type="OrthoDB" id="9770517at2"/>
<dbReference type="KEGG" id="mec:Q7C_1839"/>
<dbReference type="STRING" id="754477.Q7C_1839"/>